<reference evidence="1 2" key="1">
    <citation type="journal article" date="2016" name="Nat. Commun.">
        <title>Thousands of microbial genomes shed light on interconnected biogeochemical processes in an aquifer system.</title>
        <authorList>
            <person name="Anantharaman K."/>
            <person name="Brown C.T."/>
            <person name="Hug L.A."/>
            <person name="Sharon I."/>
            <person name="Castelle C.J."/>
            <person name="Probst A.J."/>
            <person name="Thomas B.C."/>
            <person name="Singh A."/>
            <person name="Wilkins M.J."/>
            <person name="Karaoz U."/>
            <person name="Brodie E.L."/>
            <person name="Williams K.H."/>
            <person name="Hubbard S.S."/>
            <person name="Banfield J.F."/>
        </authorList>
    </citation>
    <scope>NUCLEOTIDE SEQUENCE [LARGE SCALE GENOMIC DNA]</scope>
</reference>
<protein>
    <recommendedName>
        <fullName evidence="3">HPr kinase/phosphorylase C-terminal domain-containing protein</fullName>
    </recommendedName>
</protein>
<comment type="caution">
    <text evidence="1">The sequence shown here is derived from an EMBL/GenBank/DDBJ whole genome shotgun (WGS) entry which is preliminary data.</text>
</comment>
<dbReference type="Proteomes" id="UP000176498">
    <property type="component" value="Unassembled WGS sequence"/>
</dbReference>
<sequence>MTHYNIYNFLNVTSTIKGLFPSTFIADANNYSDLNISIDKSITHSLLKQEATEIMPGIYVLKEGDKILAQFKILGITIAILATFHGEQITLQFSPSFYQLSRIILKMPIASLFPLEHFVKLITQILLLKKNYSFIIAAGLMTKPHQSILLSSFGGIGKTTTCLKLFDSAADYSLLGDDTLITDGQKIWSYPKNFRLRKLGNIFFSLEKNISPEQQFPGKKIGGVAWPKYLFLLEKGPANTVQPITAAQASVKFLAIQNKILNLYAERIILAGSHQNLLDLPLLMERQKKIVEQLVTQTHNFIVQARQAQDFNRLITIQLINS</sequence>
<name>A0A1G1XNK9_9BACT</name>
<evidence type="ECO:0000313" key="1">
    <source>
        <dbReference type="EMBL" id="OGY41703.1"/>
    </source>
</evidence>
<proteinExistence type="predicted"/>
<evidence type="ECO:0000313" key="2">
    <source>
        <dbReference type="Proteomes" id="UP000176498"/>
    </source>
</evidence>
<evidence type="ECO:0008006" key="3">
    <source>
        <dbReference type="Google" id="ProtNLM"/>
    </source>
</evidence>
<gene>
    <name evidence="1" type="ORF">A2Y82_02350</name>
</gene>
<dbReference type="EMBL" id="MHHZ01000014">
    <property type="protein sequence ID" value="OGY41703.1"/>
    <property type="molecule type" value="Genomic_DNA"/>
</dbReference>
<organism evidence="1 2">
    <name type="scientific">Candidatus Buchananbacteria bacterium RBG_13_36_9</name>
    <dbReference type="NCBI Taxonomy" id="1797530"/>
    <lineage>
        <taxon>Bacteria</taxon>
        <taxon>Candidatus Buchananiibacteriota</taxon>
    </lineage>
</organism>
<accession>A0A1G1XNK9</accession>
<dbReference type="AlphaFoldDB" id="A0A1G1XNK9"/>